<evidence type="ECO:0000256" key="4">
    <source>
        <dbReference type="ARBA" id="ARBA00022723"/>
    </source>
</evidence>
<keyword evidence="5" id="KW-0378">Hydrolase</keyword>
<feature type="domain" description="PIN" evidence="8">
    <location>
        <begin position="2"/>
        <end position="111"/>
    </location>
</feature>
<evidence type="ECO:0000256" key="6">
    <source>
        <dbReference type="ARBA" id="ARBA00022842"/>
    </source>
</evidence>
<dbReference type="Pfam" id="PF01850">
    <property type="entry name" value="PIN"/>
    <property type="match status" value="1"/>
</dbReference>
<proteinExistence type="inferred from homology"/>
<reference evidence="10" key="1">
    <citation type="journal article" date="2019" name="Int. J. Syst. Evol. Microbiol.">
        <title>The Global Catalogue of Microorganisms (GCM) 10K type strain sequencing project: providing services to taxonomists for standard genome sequencing and annotation.</title>
        <authorList>
            <consortium name="The Broad Institute Genomics Platform"/>
            <consortium name="The Broad Institute Genome Sequencing Center for Infectious Disease"/>
            <person name="Wu L."/>
            <person name="Ma J."/>
        </authorList>
    </citation>
    <scope>NUCLEOTIDE SEQUENCE [LARGE SCALE GENOMIC DNA]</scope>
    <source>
        <strain evidence="10">CCM 8691</strain>
    </source>
</reference>
<dbReference type="RefSeq" id="WP_378988352.1">
    <property type="nucleotide sequence ID" value="NZ_JBHSBW010000016.1"/>
</dbReference>
<accession>A0ABV8PFZ5</accession>
<gene>
    <name evidence="9" type="ORF">ACFOWA_18930</name>
</gene>
<evidence type="ECO:0000313" key="9">
    <source>
        <dbReference type="EMBL" id="MFC4213276.1"/>
    </source>
</evidence>
<evidence type="ECO:0000256" key="7">
    <source>
        <dbReference type="ARBA" id="ARBA00038093"/>
    </source>
</evidence>
<dbReference type="InterPro" id="IPR050556">
    <property type="entry name" value="Type_II_TA_system_RNase"/>
</dbReference>
<dbReference type="CDD" id="cd18741">
    <property type="entry name" value="PIN_VapC4-5_FitB-like"/>
    <property type="match status" value="1"/>
</dbReference>
<keyword evidence="6" id="KW-0460">Magnesium</keyword>
<evidence type="ECO:0000259" key="8">
    <source>
        <dbReference type="Pfam" id="PF01850"/>
    </source>
</evidence>
<name>A0ABV8PFZ5_9SPHI</name>
<keyword evidence="2" id="KW-1277">Toxin-antitoxin system</keyword>
<comment type="cofactor">
    <cofactor evidence="1">
        <name>Mg(2+)</name>
        <dbReference type="ChEBI" id="CHEBI:18420"/>
    </cofactor>
</comment>
<evidence type="ECO:0000313" key="10">
    <source>
        <dbReference type="Proteomes" id="UP001595789"/>
    </source>
</evidence>
<comment type="caution">
    <text evidence="9">The sequence shown here is derived from an EMBL/GenBank/DDBJ whole genome shotgun (WGS) entry which is preliminary data.</text>
</comment>
<dbReference type="Gene3D" id="3.40.50.1010">
    <property type="entry name" value="5'-nuclease"/>
    <property type="match status" value="1"/>
</dbReference>
<evidence type="ECO:0000256" key="5">
    <source>
        <dbReference type="ARBA" id="ARBA00022801"/>
    </source>
</evidence>
<dbReference type="InterPro" id="IPR029060">
    <property type="entry name" value="PIN-like_dom_sf"/>
</dbReference>
<evidence type="ECO:0000256" key="2">
    <source>
        <dbReference type="ARBA" id="ARBA00022649"/>
    </source>
</evidence>
<sequence length="122" mass="13876">MVLCDTNILIHAFNSNISTIEALEKIGFENILLSSVTTMELLQGMGNKIELAQMKKKIKYYDIIHFDIKISQKSIELIENFKLSHHLQIPDAIIGATAIVNGIGLFTYNKKDFDFMPNIILY</sequence>
<keyword evidence="4" id="KW-0479">Metal-binding</keyword>
<dbReference type="InterPro" id="IPR002716">
    <property type="entry name" value="PIN_dom"/>
</dbReference>
<keyword evidence="10" id="KW-1185">Reference proteome</keyword>
<keyword evidence="3" id="KW-0540">Nuclease</keyword>
<dbReference type="PANTHER" id="PTHR33653:SF1">
    <property type="entry name" value="RIBONUCLEASE VAPC2"/>
    <property type="match status" value="1"/>
</dbReference>
<dbReference type="SUPFAM" id="SSF88723">
    <property type="entry name" value="PIN domain-like"/>
    <property type="match status" value="1"/>
</dbReference>
<dbReference type="PANTHER" id="PTHR33653">
    <property type="entry name" value="RIBONUCLEASE VAPC2"/>
    <property type="match status" value="1"/>
</dbReference>
<dbReference type="Proteomes" id="UP001595789">
    <property type="component" value="Unassembled WGS sequence"/>
</dbReference>
<comment type="similarity">
    <text evidence="7">Belongs to the PINc/VapC protein family.</text>
</comment>
<dbReference type="EMBL" id="JBHSBW010000016">
    <property type="protein sequence ID" value="MFC4213276.1"/>
    <property type="molecule type" value="Genomic_DNA"/>
</dbReference>
<evidence type="ECO:0000256" key="3">
    <source>
        <dbReference type="ARBA" id="ARBA00022722"/>
    </source>
</evidence>
<protein>
    <submittedName>
        <fullName evidence="9">Type II toxin-antitoxin system VapC family toxin</fullName>
    </submittedName>
</protein>
<organism evidence="9 10">
    <name type="scientific">Pedobacter lithocola</name>
    <dbReference type="NCBI Taxonomy" id="1908239"/>
    <lineage>
        <taxon>Bacteria</taxon>
        <taxon>Pseudomonadati</taxon>
        <taxon>Bacteroidota</taxon>
        <taxon>Sphingobacteriia</taxon>
        <taxon>Sphingobacteriales</taxon>
        <taxon>Sphingobacteriaceae</taxon>
        <taxon>Pedobacter</taxon>
    </lineage>
</organism>
<evidence type="ECO:0000256" key="1">
    <source>
        <dbReference type="ARBA" id="ARBA00001946"/>
    </source>
</evidence>